<evidence type="ECO:0000313" key="6">
    <source>
        <dbReference type="EMBL" id="KXA12102.1"/>
    </source>
</evidence>
<dbReference type="Pfam" id="PF01063">
    <property type="entry name" value="Aminotran_4"/>
    <property type="match status" value="1"/>
</dbReference>
<organism evidence="6 7">
    <name type="scientific">Fusobacterium equinum</name>
    <dbReference type="NCBI Taxonomy" id="134605"/>
    <lineage>
        <taxon>Bacteria</taxon>
        <taxon>Fusobacteriati</taxon>
        <taxon>Fusobacteriota</taxon>
        <taxon>Fusobacteriia</taxon>
        <taxon>Fusobacteriales</taxon>
        <taxon>Fusobacteriaceae</taxon>
        <taxon>Fusobacterium</taxon>
    </lineage>
</organism>
<dbReference type="Gene3D" id="3.20.10.10">
    <property type="entry name" value="D-amino Acid Aminotransferase, subunit A, domain 2"/>
    <property type="match status" value="1"/>
</dbReference>
<keyword evidence="7" id="KW-1185">Reference proteome</keyword>
<reference evidence="7" key="1">
    <citation type="submission" date="2016-01" db="EMBL/GenBank/DDBJ databases">
        <authorList>
            <person name="Mitreva M."/>
            <person name="Pepin K.H."/>
            <person name="Mihindukulasuriya K.A."/>
            <person name="Fulton R."/>
            <person name="Fronick C."/>
            <person name="O'Laughlin M."/>
            <person name="Miner T."/>
            <person name="Herter B."/>
            <person name="Rosa B.A."/>
            <person name="Cordes M."/>
            <person name="Tomlinson C."/>
            <person name="Wollam A."/>
            <person name="Palsikar V.B."/>
            <person name="Mardis E.R."/>
            <person name="Wilson R.K."/>
        </authorList>
    </citation>
    <scope>NUCLEOTIDE SEQUENCE [LARGE SCALE GENOMIC DNA]</scope>
    <source>
        <strain evidence="7">CMW8396</strain>
    </source>
</reference>
<dbReference type="InterPro" id="IPR043131">
    <property type="entry name" value="BCAT-like_N"/>
</dbReference>
<protein>
    <submittedName>
        <fullName evidence="6">Aminotransferase, class IV</fullName>
    </submittedName>
</protein>
<dbReference type="GO" id="GO:0008652">
    <property type="term" value="P:amino acid biosynthetic process"/>
    <property type="evidence" value="ECO:0007669"/>
    <property type="project" value="UniProtKB-ARBA"/>
</dbReference>
<dbReference type="PANTHER" id="PTHR42743:SF11">
    <property type="entry name" value="AMINODEOXYCHORISMATE LYASE"/>
    <property type="match status" value="1"/>
</dbReference>
<dbReference type="PROSITE" id="PS00770">
    <property type="entry name" value="AA_TRANSFER_CLASS_4"/>
    <property type="match status" value="1"/>
</dbReference>
<dbReference type="EMBL" id="LRPX01000104">
    <property type="protein sequence ID" value="KXA12102.1"/>
    <property type="molecule type" value="Genomic_DNA"/>
</dbReference>
<dbReference type="PATRIC" id="fig|134605.3.peg.1799"/>
<proteinExistence type="inferred from homology"/>
<dbReference type="InterPro" id="IPR036038">
    <property type="entry name" value="Aminotransferase-like"/>
</dbReference>
<evidence type="ECO:0000313" key="7">
    <source>
        <dbReference type="Proteomes" id="UP000070617"/>
    </source>
</evidence>
<keyword evidence="3 5" id="KW-0663">Pyridoxal phosphate</keyword>
<dbReference type="AlphaFoldDB" id="A0A133N726"/>
<evidence type="ECO:0000256" key="5">
    <source>
        <dbReference type="RuleBase" id="RU004516"/>
    </source>
</evidence>
<sequence>MKIILDDAFLFGAGVFETIKVEKGRAIFCEEHLKRLHRSLEFFGISQKISEEEVQEYLDKQEEKDFALKIVVSSKNILYLKRENPYLSQNREKGLRLCFSKVLRNSTSAMVYHKTTQYYENLLEKKKVKECGYDEVLFWNERGELTEGAVSNIFFIKGEKLYTPAVSCGLLAGIIRAKVMERYTVEEKIIRKEDLETFDACFITNSLMGMFWVKEIEGVFYDNNRENFML</sequence>
<dbReference type="SUPFAM" id="SSF56752">
    <property type="entry name" value="D-aminoacid aminotransferase-like PLP-dependent enzymes"/>
    <property type="match status" value="1"/>
</dbReference>
<dbReference type="STRING" id="134605.HMPREF3206_01820"/>
<keyword evidence="6" id="KW-0808">Transferase</keyword>
<evidence type="ECO:0000256" key="1">
    <source>
        <dbReference type="ARBA" id="ARBA00001933"/>
    </source>
</evidence>
<dbReference type="InterPro" id="IPR043132">
    <property type="entry name" value="BCAT-like_C"/>
</dbReference>
<evidence type="ECO:0000256" key="4">
    <source>
        <dbReference type="RuleBase" id="RU004106"/>
    </source>
</evidence>
<accession>A0A133N726</accession>
<dbReference type="FunFam" id="3.20.10.10:FF:000002">
    <property type="entry name" value="D-alanine aminotransferase"/>
    <property type="match status" value="1"/>
</dbReference>
<comment type="caution">
    <text evidence="6">The sequence shown here is derived from an EMBL/GenBank/DDBJ whole genome shotgun (WGS) entry which is preliminary data.</text>
</comment>
<name>A0A133N726_9FUSO</name>
<dbReference type="InterPro" id="IPR001544">
    <property type="entry name" value="Aminotrans_IV"/>
</dbReference>
<dbReference type="Gene3D" id="3.30.470.10">
    <property type="match status" value="1"/>
</dbReference>
<dbReference type="RefSeq" id="WP_060793981.1">
    <property type="nucleotide sequence ID" value="NZ_KQ956579.1"/>
</dbReference>
<dbReference type="Proteomes" id="UP000070617">
    <property type="component" value="Unassembled WGS sequence"/>
</dbReference>
<dbReference type="GO" id="GO:0005829">
    <property type="term" value="C:cytosol"/>
    <property type="evidence" value="ECO:0007669"/>
    <property type="project" value="TreeGrafter"/>
</dbReference>
<comment type="cofactor">
    <cofactor evidence="1 5">
        <name>pyridoxal 5'-phosphate</name>
        <dbReference type="ChEBI" id="CHEBI:597326"/>
    </cofactor>
</comment>
<evidence type="ECO:0000256" key="3">
    <source>
        <dbReference type="ARBA" id="ARBA00022898"/>
    </source>
</evidence>
<keyword evidence="6" id="KW-0032">Aminotransferase</keyword>
<gene>
    <name evidence="6" type="ORF">HMPREF3206_01820</name>
</gene>
<evidence type="ECO:0000256" key="2">
    <source>
        <dbReference type="ARBA" id="ARBA00009320"/>
    </source>
</evidence>
<dbReference type="GO" id="GO:0046394">
    <property type="term" value="P:carboxylic acid biosynthetic process"/>
    <property type="evidence" value="ECO:0007669"/>
    <property type="project" value="UniProtKB-ARBA"/>
</dbReference>
<dbReference type="GO" id="GO:0008483">
    <property type="term" value="F:transaminase activity"/>
    <property type="evidence" value="ECO:0007669"/>
    <property type="project" value="UniProtKB-KW"/>
</dbReference>
<dbReference type="InterPro" id="IPR018300">
    <property type="entry name" value="Aminotrans_IV_CS"/>
</dbReference>
<dbReference type="InterPro" id="IPR050571">
    <property type="entry name" value="Class-IV_PLP-Dep_Aminotrnsfr"/>
</dbReference>
<dbReference type="PANTHER" id="PTHR42743">
    <property type="entry name" value="AMINO-ACID AMINOTRANSFERASE"/>
    <property type="match status" value="1"/>
</dbReference>
<comment type="similarity">
    <text evidence="2 4">Belongs to the class-IV pyridoxal-phosphate-dependent aminotransferase family.</text>
</comment>
<dbReference type="CDD" id="cd00449">
    <property type="entry name" value="PLPDE_IV"/>
    <property type="match status" value="1"/>
</dbReference>